<dbReference type="GeneID" id="94849425"/>
<dbReference type="RefSeq" id="XP_068366843.1">
    <property type="nucleotide sequence ID" value="XM_068514721.1"/>
</dbReference>
<name>A0A1J4KR28_9EUKA</name>
<sequence length="101" mass="11940">MLFTYVPPPPQIPEILMMHRPILDSDDFIDFTQERPNEFRNYAQEITSLFAPNASPEVQNEYLKAMYNVDNYHIIYCQAILGLIDQLVIFHNFIPMMKPFN</sequence>
<dbReference type="VEuPathDB" id="TrichDB:TRFO_43283"/>
<keyword evidence="1" id="KW-0472">Membrane</keyword>
<evidence type="ECO:0000313" key="3">
    <source>
        <dbReference type="Proteomes" id="UP000179807"/>
    </source>
</evidence>
<reference evidence="2" key="1">
    <citation type="submission" date="2016-10" db="EMBL/GenBank/DDBJ databases">
        <authorList>
            <person name="Benchimol M."/>
            <person name="Almeida L.G."/>
            <person name="Vasconcelos A.T."/>
            <person name="Perreira-Neves A."/>
            <person name="Rosa I.A."/>
            <person name="Tasca T."/>
            <person name="Bogo M.R."/>
            <person name="de Souza W."/>
        </authorList>
    </citation>
    <scope>NUCLEOTIDE SEQUENCE [LARGE SCALE GENOMIC DNA]</scope>
    <source>
        <strain evidence="2">K</strain>
    </source>
</reference>
<accession>A0A1J4KR28</accession>
<evidence type="ECO:0000313" key="2">
    <source>
        <dbReference type="EMBL" id="OHT13707.1"/>
    </source>
</evidence>
<dbReference type="Proteomes" id="UP000179807">
    <property type="component" value="Unassembled WGS sequence"/>
</dbReference>
<organism evidence="2 3">
    <name type="scientific">Tritrichomonas foetus</name>
    <dbReference type="NCBI Taxonomy" id="1144522"/>
    <lineage>
        <taxon>Eukaryota</taxon>
        <taxon>Metamonada</taxon>
        <taxon>Parabasalia</taxon>
        <taxon>Tritrichomonadida</taxon>
        <taxon>Tritrichomonadidae</taxon>
        <taxon>Tritrichomonas</taxon>
    </lineage>
</organism>
<comment type="caution">
    <text evidence="2">The sequence shown here is derived from an EMBL/GenBank/DDBJ whole genome shotgun (WGS) entry which is preliminary data.</text>
</comment>
<dbReference type="EMBL" id="MLAK01000492">
    <property type="protein sequence ID" value="OHT13707.1"/>
    <property type="molecule type" value="Genomic_DNA"/>
</dbReference>
<proteinExistence type="predicted"/>
<feature type="transmembrane region" description="Helical" evidence="1">
    <location>
        <begin position="73"/>
        <end position="94"/>
    </location>
</feature>
<protein>
    <submittedName>
        <fullName evidence="2">Uncharacterized protein</fullName>
    </submittedName>
</protein>
<keyword evidence="3" id="KW-1185">Reference proteome</keyword>
<dbReference type="AlphaFoldDB" id="A0A1J4KR28"/>
<gene>
    <name evidence="2" type="ORF">TRFO_43283</name>
</gene>
<keyword evidence="1" id="KW-1133">Transmembrane helix</keyword>
<keyword evidence="1" id="KW-0812">Transmembrane</keyword>
<evidence type="ECO:0000256" key="1">
    <source>
        <dbReference type="SAM" id="Phobius"/>
    </source>
</evidence>